<proteinExistence type="predicted"/>
<comment type="caution">
    <text evidence="2">The sequence shown here is derived from an EMBL/GenBank/DDBJ whole genome shotgun (WGS) entry which is preliminary data.</text>
</comment>
<dbReference type="OrthoDB" id="34468at2157"/>
<keyword evidence="1" id="KW-0812">Transmembrane</keyword>
<keyword evidence="3" id="KW-1185">Reference proteome</keyword>
<gene>
    <name evidence="2" type="ORF">CM19_12125</name>
</gene>
<sequence>MNLYYIIIIFAISVGTNAIPFFGTPYTLVASTLVIKSGINLINIIEAIAVTAIGAAIAKVFMYAVGYGVEKRIKTNKNISFFMKLVKGKPFYIALFILALLPLVPLDDFAFLVGGTAKAPLFRMFKITIGAKIIKSSIEIPIEVFGLIKVAEAIGVSAFELGIISSISFTVLFIIAYKLDWEEIYEKAKKYLNFGPFKSL</sequence>
<keyword evidence="1" id="KW-0472">Membrane</keyword>
<reference evidence="2 3" key="1">
    <citation type="submission" date="2014-03" db="EMBL/GenBank/DDBJ databases">
        <title>Draft genome sequence of the novel thermoacidophilic archaea Acidianus copahuensis ALE1 strain, isolated from Copahue volcanic area in Neuquen Argentina.</title>
        <authorList>
            <person name="Urbieta M.S."/>
            <person name="Rascovan N."/>
            <person name="Castro C."/>
            <person name="Revale S."/>
            <person name="Giaveno M.A."/>
            <person name="Vazquez M.P."/>
            <person name="Donati E.R."/>
        </authorList>
    </citation>
    <scope>NUCLEOTIDE SEQUENCE [LARGE SCALE GENOMIC DNA]</scope>
    <source>
        <strain evidence="2 3">ALE1</strain>
    </source>
</reference>
<dbReference type="Proteomes" id="UP000024332">
    <property type="component" value="Unassembled WGS sequence"/>
</dbReference>
<feature type="transmembrane region" description="Helical" evidence="1">
    <location>
        <begin position="42"/>
        <end position="69"/>
    </location>
</feature>
<protein>
    <recommendedName>
        <fullName evidence="4">VTT domain-containing protein</fullName>
    </recommendedName>
</protein>
<name>A0A031LLS4_9CREN</name>
<evidence type="ECO:0008006" key="4">
    <source>
        <dbReference type="Google" id="ProtNLM"/>
    </source>
</evidence>
<feature type="transmembrane region" description="Helical" evidence="1">
    <location>
        <begin position="153"/>
        <end position="177"/>
    </location>
</feature>
<organism evidence="2 3">
    <name type="scientific">Candidatus Acidianus copahuensis</name>
    <dbReference type="NCBI Taxonomy" id="1160895"/>
    <lineage>
        <taxon>Archaea</taxon>
        <taxon>Thermoproteota</taxon>
        <taxon>Thermoprotei</taxon>
        <taxon>Sulfolobales</taxon>
        <taxon>Sulfolobaceae</taxon>
        <taxon>Acidianus</taxon>
    </lineage>
</organism>
<evidence type="ECO:0000313" key="3">
    <source>
        <dbReference type="Proteomes" id="UP000024332"/>
    </source>
</evidence>
<dbReference type="STRING" id="1160895.CM19_12125"/>
<feature type="transmembrane region" description="Helical" evidence="1">
    <location>
        <begin position="90"/>
        <end position="114"/>
    </location>
</feature>
<evidence type="ECO:0000313" key="2">
    <source>
        <dbReference type="EMBL" id="EZQ01813.1"/>
    </source>
</evidence>
<dbReference type="AlphaFoldDB" id="A0A031LLS4"/>
<dbReference type="EMBL" id="JFZT01000061">
    <property type="protein sequence ID" value="EZQ01813.1"/>
    <property type="molecule type" value="Genomic_DNA"/>
</dbReference>
<accession>A0A031LLS4</accession>
<evidence type="ECO:0000256" key="1">
    <source>
        <dbReference type="SAM" id="Phobius"/>
    </source>
</evidence>
<dbReference type="RefSeq" id="WP_048100595.1">
    <property type="nucleotide sequence ID" value="NZ_JFZT01000061.1"/>
</dbReference>
<keyword evidence="1" id="KW-1133">Transmembrane helix</keyword>